<dbReference type="InterPro" id="IPR050256">
    <property type="entry name" value="Glycosyltransferase_2"/>
</dbReference>
<evidence type="ECO:0000256" key="6">
    <source>
        <dbReference type="ARBA" id="ARBA00022989"/>
    </source>
</evidence>
<proteinExistence type="predicted"/>
<gene>
    <name evidence="9" type="ORF">EZI54_19645</name>
</gene>
<protein>
    <submittedName>
        <fullName evidence="9">Glycosyltransferase family 2 protein</fullName>
    </submittedName>
</protein>
<sequence>MSVVIPAKDESENIEPLVAEIHQAIDGVVPFQVIVVDDGSTDGTGDVAIETGKRLGCEVKCVRHQNSVGQSTAVLTGVRHADGEWIVTMDGDGQNDPADIPAMIDCAKTMKNDIFCVAGYRKARKDTAWKRFQSKLANRVRDALLHDGCPDTGCGLKLFPRSTFLSLPYFDHMHRFLPALIRSQGGDIEVVVVSHRDRQRGQSKYSAWNRVWVGIVDLFGVMWLQRRAKVPVIARVDDTKAG</sequence>
<reference evidence="9 10" key="1">
    <citation type="submission" date="2019-02" db="EMBL/GenBank/DDBJ databases">
        <title>Marinobacter halodurans sp. nov., a marine bacterium isolated from sea tidal flat.</title>
        <authorList>
            <person name="Yoo Y."/>
            <person name="Lee D.W."/>
            <person name="Kim B.S."/>
            <person name="Kim J.-J."/>
        </authorList>
    </citation>
    <scope>NUCLEOTIDE SEQUENCE [LARGE SCALE GENOMIC DNA]</scope>
    <source>
        <strain evidence="9 10">YJ-S3-2</strain>
    </source>
</reference>
<evidence type="ECO:0000259" key="8">
    <source>
        <dbReference type="Pfam" id="PF00535"/>
    </source>
</evidence>
<dbReference type="PANTHER" id="PTHR48090:SF3">
    <property type="entry name" value="UNDECAPRENYL-PHOSPHATE 4-DEOXY-4-FORMAMIDO-L-ARABINOSE TRANSFERASE"/>
    <property type="match status" value="1"/>
</dbReference>
<feature type="domain" description="Glycosyltransferase 2-like" evidence="8">
    <location>
        <begin position="2"/>
        <end position="163"/>
    </location>
</feature>
<keyword evidence="6" id="KW-1133">Transmembrane helix</keyword>
<keyword evidence="10" id="KW-1185">Reference proteome</keyword>
<keyword evidence="2" id="KW-0328">Glycosyltransferase</keyword>
<evidence type="ECO:0000256" key="3">
    <source>
        <dbReference type="ARBA" id="ARBA00022679"/>
    </source>
</evidence>
<evidence type="ECO:0000256" key="5">
    <source>
        <dbReference type="ARBA" id="ARBA00022985"/>
    </source>
</evidence>
<dbReference type="SUPFAM" id="SSF53448">
    <property type="entry name" value="Nucleotide-diphospho-sugar transferases"/>
    <property type="match status" value="1"/>
</dbReference>
<accession>A0ABY1ZFP0</accession>
<evidence type="ECO:0000256" key="2">
    <source>
        <dbReference type="ARBA" id="ARBA00022676"/>
    </source>
</evidence>
<dbReference type="CDD" id="cd04179">
    <property type="entry name" value="DPM_DPG-synthase_like"/>
    <property type="match status" value="1"/>
</dbReference>
<keyword evidence="1" id="KW-1003">Cell membrane</keyword>
<evidence type="ECO:0000313" key="9">
    <source>
        <dbReference type="EMBL" id="TBW49543.1"/>
    </source>
</evidence>
<keyword evidence="3" id="KW-0808">Transferase</keyword>
<dbReference type="InterPro" id="IPR029044">
    <property type="entry name" value="Nucleotide-diphossugar_trans"/>
</dbReference>
<keyword evidence="5" id="KW-0448">Lipopolysaccharide biosynthesis</keyword>
<keyword evidence="7" id="KW-0472">Membrane</keyword>
<evidence type="ECO:0000313" key="10">
    <source>
        <dbReference type="Proteomes" id="UP000313645"/>
    </source>
</evidence>
<evidence type="ECO:0000256" key="1">
    <source>
        <dbReference type="ARBA" id="ARBA00022475"/>
    </source>
</evidence>
<dbReference type="Proteomes" id="UP000313645">
    <property type="component" value="Unassembled WGS sequence"/>
</dbReference>
<keyword evidence="4" id="KW-0812">Transmembrane</keyword>
<name>A0ABY1ZFP0_9GAMM</name>
<dbReference type="Gene3D" id="3.90.550.10">
    <property type="entry name" value="Spore Coat Polysaccharide Biosynthesis Protein SpsA, Chain A"/>
    <property type="match status" value="1"/>
</dbReference>
<dbReference type="EMBL" id="SJDL01000040">
    <property type="protein sequence ID" value="TBW49543.1"/>
    <property type="molecule type" value="Genomic_DNA"/>
</dbReference>
<dbReference type="PANTHER" id="PTHR48090">
    <property type="entry name" value="UNDECAPRENYL-PHOSPHATE 4-DEOXY-4-FORMAMIDO-L-ARABINOSE TRANSFERASE-RELATED"/>
    <property type="match status" value="1"/>
</dbReference>
<dbReference type="InterPro" id="IPR001173">
    <property type="entry name" value="Glyco_trans_2-like"/>
</dbReference>
<dbReference type="Pfam" id="PF00535">
    <property type="entry name" value="Glycos_transf_2"/>
    <property type="match status" value="1"/>
</dbReference>
<organism evidence="9 10">
    <name type="scientific">Marinobacter halodurans</name>
    <dbReference type="NCBI Taxonomy" id="2528979"/>
    <lineage>
        <taxon>Bacteria</taxon>
        <taxon>Pseudomonadati</taxon>
        <taxon>Pseudomonadota</taxon>
        <taxon>Gammaproteobacteria</taxon>
        <taxon>Pseudomonadales</taxon>
        <taxon>Marinobacteraceae</taxon>
        <taxon>Marinobacter</taxon>
    </lineage>
</organism>
<evidence type="ECO:0000256" key="4">
    <source>
        <dbReference type="ARBA" id="ARBA00022692"/>
    </source>
</evidence>
<comment type="caution">
    <text evidence="9">The sequence shown here is derived from an EMBL/GenBank/DDBJ whole genome shotgun (WGS) entry which is preliminary data.</text>
</comment>
<evidence type="ECO:0000256" key="7">
    <source>
        <dbReference type="ARBA" id="ARBA00023136"/>
    </source>
</evidence>